<dbReference type="Proteomes" id="UP001164250">
    <property type="component" value="Chromosome 3"/>
</dbReference>
<organism evidence="1 2">
    <name type="scientific">Pistacia atlantica</name>
    <dbReference type="NCBI Taxonomy" id="434234"/>
    <lineage>
        <taxon>Eukaryota</taxon>
        <taxon>Viridiplantae</taxon>
        <taxon>Streptophyta</taxon>
        <taxon>Embryophyta</taxon>
        <taxon>Tracheophyta</taxon>
        <taxon>Spermatophyta</taxon>
        <taxon>Magnoliopsida</taxon>
        <taxon>eudicotyledons</taxon>
        <taxon>Gunneridae</taxon>
        <taxon>Pentapetalae</taxon>
        <taxon>rosids</taxon>
        <taxon>malvids</taxon>
        <taxon>Sapindales</taxon>
        <taxon>Anacardiaceae</taxon>
        <taxon>Pistacia</taxon>
    </lineage>
</organism>
<comment type="caution">
    <text evidence="1">The sequence shown here is derived from an EMBL/GenBank/DDBJ whole genome shotgun (WGS) entry which is preliminary data.</text>
</comment>
<evidence type="ECO:0000313" key="1">
    <source>
        <dbReference type="EMBL" id="KAJ0102624.1"/>
    </source>
</evidence>
<gene>
    <name evidence="1" type="ORF">Patl1_05746</name>
</gene>
<proteinExistence type="predicted"/>
<name>A0ACC1BUJ8_9ROSI</name>
<dbReference type="EMBL" id="CM047899">
    <property type="protein sequence ID" value="KAJ0102624.1"/>
    <property type="molecule type" value="Genomic_DNA"/>
</dbReference>
<reference evidence="2" key="1">
    <citation type="journal article" date="2023" name="G3 (Bethesda)">
        <title>Genome assembly and association tests identify interacting loci associated with vigor, precocity, and sex in interspecific pistachio rootstocks.</title>
        <authorList>
            <person name="Palmer W."/>
            <person name="Jacygrad E."/>
            <person name="Sagayaradj S."/>
            <person name="Cavanaugh K."/>
            <person name="Han R."/>
            <person name="Bertier L."/>
            <person name="Beede B."/>
            <person name="Kafkas S."/>
            <person name="Golino D."/>
            <person name="Preece J."/>
            <person name="Michelmore R."/>
        </authorList>
    </citation>
    <scope>NUCLEOTIDE SEQUENCE [LARGE SCALE GENOMIC DNA]</scope>
</reference>
<sequence>MADGSSCSTSNSFHLLKEVKSHEVSIAELNSLPSSRVRRISVHTCD</sequence>
<accession>A0ACC1BUJ8</accession>
<protein>
    <submittedName>
        <fullName evidence="1">Uncharacterized protein</fullName>
    </submittedName>
</protein>
<evidence type="ECO:0000313" key="2">
    <source>
        <dbReference type="Proteomes" id="UP001164250"/>
    </source>
</evidence>
<keyword evidence="2" id="KW-1185">Reference proteome</keyword>